<evidence type="ECO:0000313" key="9">
    <source>
        <dbReference type="Proteomes" id="UP000266482"/>
    </source>
</evidence>
<dbReference type="PROSITE" id="PS51257">
    <property type="entry name" value="PROKAR_LIPOPROTEIN"/>
    <property type="match status" value="1"/>
</dbReference>
<sequence length="342" mass="38481">MSRARAALLLLSSLLACILAGGCSGAASTGSSEYPNPLIEQRADPWVYKHTDGYYYFTASVPEYDRLELRRSRTIRGLGDAKPATVWTKPEQGEMSKHIWAPEIHSIDGKWYIYYAAAREDAPFDHRIYVLENGAANPLEGEWTEKGQLATEWESFSLDATTFEHKGTRYLVWAQKDPRIRGNSNLYIARMANPWTIEGGQTLISKPEYPWETIGFWVNEGAAVLKRNGKVMITYSGSATDDNYAVGLLTADENADLMNAESWSKSEQPVFRTSEENGIYGPGHNSFTVSEDGRQDVIVYHARSYKEIEGDPLYDPNRHTRAQVFGWNEDGTPDFGEPVQEQ</sequence>
<dbReference type="InterPro" id="IPR006710">
    <property type="entry name" value="Glyco_hydro_43"/>
</dbReference>
<dbReference type="EMBL" id="QXQA01000002">
    <property type="protein sequence ID" value="RIX59444.1"/>
    <property type="molecule type" value="Genomic_DNA"/>
</dbReference>
<accession>A0A3A1VGJ8</accession>
<evidence type="ECO:0000256" key="6">
    <source>
        <dbReference type="RuleBase" id="RU361187"/>
    </source>
</evidence>
<reference evidence="8 9" key="1">
    <citation type="submission" date="2018-09" db="EMBL/GenBank/DDBJ databases">
        <title>Paenibacillus aracenensis nov. sp. isolated from a cave in southern Spain.</title>
        <authorList>
            <person name="Jurado V."/>
            <person name="Gutierrez-Patricio S."/>
            <person name="Gonzalez-Pimentel J.L."/>
            <person name="Miller A.Z."/>
            <person name="Laiz L."/>
            <person name="Saiz-Jimenez C."/>
        </authorList>
    </citation>
    <scope>NUCLEOTIDE SEQUENCE [LARGE SCALE GENOMIC DNA]</scope>
    <source>
        <strain evidence="8 9">DSM 22867</strain>
    </source>
</reference>
<keyword evidence="9" id="KW-1185">Reference proteome</keyword>
<dbReference type="InterPro" id="IPR016828">
    <property type="entry name" value="Alpha-L-arabinofuranosidase"/>
</dbReference>
<dbReference type="Gene3D" id="2.115.10.20">
    <property type="entry name" value="Glycosyl hydrolase domain, family 43"/>
    <property type="match status" value="1"/>
</dbReference>
<proteinExistence type="inferred from homology"/>
<comment type="similarity">
    <text evidence="1 6">Belongs to the glycosyl hydrolase 43 family.</text>
</comment>
<evidence type="ECO:0000313" key="8">
    <source>
        <dbReference type="EMBL" id="RIX59444.1"/>
    </source>
</evidence>
<dbReference type="PIRSF" id="PIRSF025414">
    <property type="entry name" value="Alpha-L-arabinofuranosidase"/>
    <property type="match status" value="1"/>
</dbReference>
<dbReference type="InterPro" id="IPR023296">
    <property type="entry name" value="Glyco_hydro_beta-prop_sf"/>
</dbReference>
<feature type="site" description="Important for catalytic activity, responsible for pKa modulation of the active site Glu and correct orientation of both the proton donor and substrate" evidence="5">
    <location>
        <position position="159"/>
    </location>
</feature>
<evidence type="ECO:0000256" key="5">
    <source>
        <dbReference type="PIRSR" id="PIRSR606710-2"/>
    </source>
</evidence>
<dbReference type="AlphaFoldDB" id="A0A3A1VGJ8"/>
<keyword evidence="4 6" id="KW-0326">Glycosidase</keyword>
<dbReference type="CDD" id="cd18817">
    <property type="entry name" value="GH43f_LbAraf43-like"/>
    <property type="match status" value="1"/>
</dbReference>
<keyword evidence="3 6" id="KW-0378">Hydrolase</keyword>
<dbReference type="PANTHER" id="PTHR43817:SF1">
    <property type="entry name" value="HYDROLASE, FAMILY 43, PUTATIVE (AFU_ORTHOLOGUE AFUA_3G01660)-RELATED"/>
    <property type="match status" value="1"/>
</dbReference>
<dbReference type="RefSeq" id="WP_119598275.1">
    <property type="nucleotide sequence ID" value="NZ_QXQA01000002.1"/>
</dbReference>
<dbReference type="Pfam" id="PF04616">
    <property type="entry name" value="Glyco_hydro_43"/>
    <property type="match status" value="1"/>
</dbReference>
<feature type="signal peptide" evidence="7">
    <location>
        <begin position="1"/>
        <end position="26"/>
    </location>
</feature>
<evidence type="ECO:0000256" key="3">
    <source>
        <dbReference type="ARBA" id="ARBA00022801"/>
    </source>
</evidence>
<dbReference type="SUPFAM" id="SSF75005">
    <property type="entry name" value="Arabinanase/levansucrase/invertase"/>
    <property type="match status" value="1"/>
</dbReference>
<gene>
    <name evidence="8" type="ORF">D3P08_04660</name>
</gene>
<dbReference type="Proteomes" id="UP000266482">
    <property type="component" value="Unassembled WGS sequence"/>
</dbReference>
<feature type="chain" id="PRO_5017385587" evidence="7">
    <location>
        <begin position="27"/>
        <end position="342"/>
    </location>
</feature>
<dbReference type="OrthoDB" id="177947at2"/>
<dbReference type="GO" id="GO:0004553">
    <property type="term" value="F:hydrolase activity, hydrolyzing O-glycosyl compounds"/>
    <property type="evidence" value="ECO:0007669"/>
    <property type="project" value="InterPro"/>
</dbReference>
<comment type="caution">
    <text evidence="8">The sequence shown here is derived from an EMBL/GenBank/DDBJ whole genome shotgun (WGS) entry which is preliminary data.</text>
</comment>
<evidence type="ECO:0000256" key="4">
    <source>
        <dbReference type="ARBA" id="ARBA00023295"/>
    </source>
</evidence>
<keyword evidence="2 7" id="KW-0732">Signal</keyword>
<evidence type="ECO:0000256" key="2">
    <source>
        <dbReference type="ARBA" id="ARBA00022729"/>
    </source>
</evidence>
<evidence type="ECO:0000256" key="7">
    <source>
        <dbReference type="SAM" id="SignalP"/>
    </source>
</evidence>
<organism evidence="8 9">
    <name type="scientific">Paenibacillus nanensis</name>
    <dbReference type="NCBI Taxonomy" id="393251"/>
    <lineage>
        <taxon>Bacteria</taxon>
        <taxon>Bacillati</taxon>
        <taxon>Bacillota</taxon>
        <taxon>Bacilli</taxon>
        <taxon>Bacillales</taxon>
        <taxon>Paenibacillaceae</taxon>
        <taxon>Paenibacillus</taxon>
    </lineage>
</organism>
<protein>
    <submittedName>
        <fullName evidence="8">Alpha-N-arabinofuranosidase</fullName>
    </submittedName>
</protein>
<dbReference type="PANTHER" id="PTHR43817">
    <property type="entry name" value="GLYCOSYL HYDROLASE"/>
    <property type="match status" value="1"/>
</dbReference>
<dbReference type="GO" id="GO:0005975">
    <property type="term" value="P:carbohydrate metabolic process"/>
    <property type="evidence" value="ECO:0007669"/>
    <property type="project" value="InterPro"/>
</dbReference>
<name>A0A3A1VGJ8_9BACL</name>
<evidence type="ECO:0000256" key="1">
    <source>
        <dbReference type="ARBA" id="ARBA00009865"/>
    </source>
</evidence>